<evidence type="ECO:0000259" key="4">
    <source>
        <dbReference type="Pfam" id="PF24065"/>
    </source>
</evidence>
<comment type="catalytic activity">
    <reaction evidence="1">
        <text>DNA(n) + a 2'-deoxyribonucleoside 5'-triphosphate = DNA(n+1) + diphosphate</text>
        <dbReference type="Rhea" id="RHEA:22508"/>
        <dbReference type="Rhea" id="RHEA-COMP:17339"/>
        <dbReference type="Rhea" id="RHEA-COMP:17340"/>
        <dbReference type="ChEBI" id="CHEBI:33019"/>
        <dbReference type="ChEBI" id="CHEBI:61560"/>
        <dbReference type="ChEBI" id="CHEBI:173112"/>
        <dbReference type="EC" id="2.7.7.7"/>
    </reaction>
</comment>
<protein>
    <submittedName>
        <fullName evidence="5">Uncharacterized protein</fullName>
    </submittedName>
</protein>
<dbReference type="GO" id="GO:0016035">
    <property type="term" value="C:zeta DNA polymerase complex"/>
    <property type="evidence" value="ECO:0007669"/>
    <property type="project" value="InterPro"/>
</dbReference>
<feature type="domain" description="DNA polymerase zeta catalytic subunit N-terminal" evidence="4">
    <location>
        <begin position="22"/>
        <end position="76"/>
    </location>
</feature>
<dbReference type="InterPro" id="IPR056435">
    <property type="entry name" value="DPOD/Z_N"/>
</dbReference>
<evidence type="ECO:0000256" key="2">
    <source>
        <dbReference type="SAM" id="MobiDB-lite"/>
    </source>
</evidence>
<dbReference type="InterPro" id="IPR012337">
    <property type="entry name" value="RNaseH-like_sf"/>
</dbReference>
<dbReference type="PANTHER" id="PTHR45812">
    <property type="entry name" value="DNA POLYMERASE ZETA CATALYTIC SUBUNIT"/>
    <property type="match status" value="1"/>
</dbReference>
<dbReference type="Pfam" id="PF24055">
    <property type="entry name" value="POL3_N"/>
    <property type="match status" value="1"/>
</dbReference>
<evidence type="ECO:0000256" key="1">
    <source>
        <dbReference type="ARBA" id="ARBA00049244"/>
    </source>
</evidence>
<keyword evidence="6" id="KW-1185">Reference proteome</keyword>
<evidence type="ECO:0000259" key="3">
    <source>
        <dbReference type="Pfam" id="PF24055"/>
    </source>
</evidence>
<dbReference type="PANTHER" id="PTHR45812:SF1">
    <property type="entry name" value="DNA POLYMERASE ZETA CATALYTIC SUBUNIT"/>
    <property type="match status" value="1"/>
</dbReference>
<dbReference type="EMBL" id="JARKHS020020883">
    <property type="protein sequence ID" value="KAK8770586.1"/>
    <property type="molecule type" value="Genomic_DNA"/>
</dbReference>
<evidence type="ECO:0000313" key="6">
    <source>
        <dbReference type="Proteomes" id="UP001321473"/>
    </source>
</evidence>
<feature type="compositionally biased region" description="Polar residues" evidence="2">
    <location>
        <begin position="410"/>
        <end position="419"/>
    </location>
</feature>
<feature type="domain" description="DNA polymerase delta/zeta catalytic subunit N-terminal" evidence="3">
    <location>
        <begin position="77"/>
        <end position="152"/>
    </location>
</feature>
<organism evidence="5 6">
    <name type="scientific">Amblyomma americanum</name>
    <name type="common">Lone star tick</name>
    <dbReference type="NCBI Taxonomy" id="6943"/>
    <lineage>
        <taxon>Eukaryota</taxon>
        <taxon>Metazoa</taxon>
        <taxon>Ecdysozoa</taxon>
        <taxon>Arthropoda</taxon>
        <taxon>Chelicerata</taxon>
        <taxon>Arachnida</taxon>
        <taxon>Acari</taxon>
        <taxon>Parasitiformes</taxon>
        <taxon>Ixodida</taxon>
        <taxon>Ixodoidea</taxon>
        <taxon>Ixodidae</taxon>
        <taxon>Amblyomminae</taxon>
        <taxon>Amblyomma</taxon>
    </lineage>
</organism>
<feature type="region of interest" description="Disordered" evidence="2">
    <location>
        <begin position="312"/>
        <end position="340"/>
    </location>
</feature>
<proteinExistence type="predicted"/>
<dbReference type="GO" id="GO:0042276">
    <property type="term" value="P:error-prone translesion synthesis"/>
    <property type="evidence" value="ECO:0007669"/>
    <property type="project" value="TreeGrafter"/>
</dbReference>
<dbReference type="GO" id="GO:0005634">
    <property type="term" value="C:nucleus"/>
    <property type="evidence" value="ECO:0007669"/>
    <property type="project" value="TreeGrafter"/>
</dbReference>
<dbReference type="Gene3D" id="3.30.342.10">
    <property type="entry name" value="DNA Polymerase, chain B, domain 1"/>
    <property type="match status" value="1"/>
</dbReference>
<evidence type="ECO:0000313" key="5">
    <source>
        <dbReference type="EMBL" id="KAK8770586.1"/>
    </source>
</evidence>
<dbReference type="InterPro" id="IPR056447">
    <property type="entry name" value="REV3_N"/>
</dbReference>
<feature type="compositionally biased region" description="Low complexity" evidence="2">
    <location>
        <begin position="352"/>
        <end position="363"/>
    </location>
</feature>
<name>A0AAQ4E798_AMBAM</name>
<gene>
    <name evidence="5" type="ORF">V5799_012949</name>
</gene>
<dbReference type="AlphaFoldDB" id="A0AAQ4E798"/>
<dbReference type="Pfam" id="PF24065">
    <property type="entry name" value="REV3_N"/>
    <property type="match status" value="1"/>
</dbReference>
<dbReference type="GO" id="GO:0003887">
    <property type="term" value="F:DNA-directed DNA polymerase activity"/>
    <property type="evidence" value="ECO:0007669"/>
    <property type="project" value="UniProtKB-EC"/>
</dbReference>
<accession>A0AAQ4E798</accession>
<dbReference type="InterPro" id="IPR030559">
    <property type="entry name" value="PolZ_Rev3"/>
</dbReference>
<sequence>MQHTEHPRRSSSGTQESSGSSMFALRLVTLDHYLAAPSAPLDPLVSKLGGWEVWQVPVVRIFGVTPAGQKACLHVHGAMPYLTVPCAEPRPERFAVVLASEVDLLLNTAAGRATSMHRHVHHVAVIRATRLYGFHDREETFLRIYLYNPLHVAKVAELLLSGLVQKRVMQPHEAHIPFALQFMVDHNVHGMSFVRVESFKFRRPTTWIRDKGGSGRPGDGLWDLHSLPAELFGSLEKQTTCELELDCCARDILNANDKDGLNPGLAALWQEEEERRQEPVWWTPLSIEDEGFPRTESEQFYLARLDKRLTKPAVDEQDQSGTKETRRKHHSRLLDTSQGVLDSQDEALAEALAQAASSWSQGADGEEDSILGSLPGPDVDEADEEDEDNADDMSQVFQLAGDREQDDDGTSSISDQSDGNEAYDPFQLDGADDMPGEEQGSLLNTFSVAVIFGALIPVCRWFTDDFNSVVIVITKQV</sequence>
<feature type="region of interest" description="Disordered" evidence="2">
    <location>
        <begin position="352"/>
        <end position="437"/>
    </location>
</feature>
<reference evidence="5 6" key="1">
    <citation type="journal article" date="2023" name="Arcadia Sci">
        <title>De novo assembly of a long-read Amblyomma americanum tick genome.</title>
        <authorList>
            <person name="Chou S."/>
            <person name="Poskanzer K.E."/>
            <person name="Rollins M."/>
            <person name="Thuy-Boun P.S."/>
        </authorList>
    </citation>
    <scope>NUCLEOTIDE SEQUENCE [LARGE SCALE GENOMIC DNA]</scope>
    <source>
        <strain evidence="5">F_SG_1</strain>
        <tissue evidence="5">Salivary glands</tissue>
    </source>
</reference>
<dbReference type="Proteomes" id="UP001321473">
    <property type="component" value="Unassembled WGS sequence"/>
</dbReference>
<feature type="compositionally biased region" description="Acidic residues" evidence="2">
    <location>
        <begin position="378"/>
        <end position="391"/>
    </location>
</feature>
<dbReference type="SUPFAM" id="SSF53098">
    <property type="entry name" value="Ribonuclease H-like"/>
    <property type="match status" value="1"/>
</dbReference>
<comment type="caution">
    <text evidence="5">The sequence shown here is derived from an EMBL/GenBank/DDBJ whole genome shotgun (WGS) entry which is preliminary data.</text>
</comment>
<dbReference type="GO" id="GO:0000724">
    <property type="term" value="P:double-strand break repair via homologous recombination"/>
    <property type="evidence" value="ECO:0007669"/>
    <property type="project" value="TreeGrafter"/>
</dbReference>